<evidence type="ECO:0000313" key="4">
    <source>
        <dbReference type="Proteomes" id="UP001148932"/>
    </source>
</evidence>
<dbReference type="SUPFAM" id="SSF52540">
    <property type="entry name" value="P-loop containing nucleoside triphosphate hydrolases"/>
    <property type="match status" value="1"/>
</dbReference>
<dbReference type="Gene3D" id="3.40.50.300">
    <property type="entry name" value="P-loop containing nucleotide triphosphate hydrolases"/>
    <property type="match status" value="1"/>
</dbReference>
<dbReference type="Proteomes" id="UP001148932">
    <property type="component" value="Unassembled WGS sequence"/>
</dbReference>
<comment type="caution">
    <text evidence="3">The sequence shown here is derived from an EMBL/GenBank/DDBJ whole genome shotgun (WGS) entry which is preliminary data.</text>
</comment>
<dbReference type="InterPro" id="IPR048089">
    <property type="entry name" value="McdA"/>
</dbReference>
<feature type="region of interest" description="Disordered" evidence="1">
    <location>
        <begin position="1"/>
        <end position="24"/>
    </location>
</feature>
<dbReference type="RefSeq" id="WP_270174426.1">
    <property type="nucleotide sequence ID" value="NZ_JAPCKI010000002.1"/>
</dbReference>
<dbReference type="PANTHER" id="PTHR13696">
    <property type="entry name" value="P-LOOP CONTAINING NUCLEOSIDE TRIPHOSPHATE HYDROLASE"/>
    <property type="match status" value="1"/>
</dbReference>
<dbReference type="PANTHER" id="PTHR13696:SF96">
    <property type="entry name" value="COBQ_COBB_MIND_PARA NUCLEOTIDE BINDING DOMAIN-CONTAINING PROTEIN"/>
    <property type="match status" value="1"/>
</dbReference>
<dbReference type="NCBIfam" id="NF041546">
    <property type="entry name" value="ParA_partition"/>
    <property type="match status" value="1"/>
</dbReference>
<sequence length="261" mass="27757">MNKRWGANTAAQKTGSLASGVSENSFPETPANGVGKVIALLNQKGGAGKTTLSTHLAGEFARQGRRVTLIDADPQGSALDWAQRRLQSAQGRLYGVFGLARDTLHREVPEIALQADYVVIDGPPRVAALARSALLAADLVLIPVQPSAYDVWATQEMVGLITEARVFRPALRAAFVINRRVVGTVIGREARAALADQPFPTLHADIAQRIAFADCVAAGKLVWEVSPKGAAAREIAALAQAVQNVQNVLGDALEESREVLR</sequence>
<name>A0ABT5RS06_9BURK</name>
<dbReference type="PIRSF" id="PIRSF009320">
    <property type="entry name" value="Nuc_binding_HP_1000"/>
    <property type="match status" value="1"/>
</dbReference>
<evidence type="ECO:0000256" key="1">
    <source>
        <dbReference type="SAM" id="MobiDB-lite"/>
    </source>
</evidence>
<dbReference type="CDD" id="cd02042">
    <property type="entry name" value="ParAB_family"/>
    <property type="match status" value="1"/>
</dbReference>
<dbReference type="Pfam" id="PF01656">
    <property type="entry name" value="CbiA"/>
    <property type="match status" value="1"/>
</dbReference>
<dbReference type="InterPro" id="IPR050678">
    <property type="entry name" value="DNA_Partitioning_ATPase"/>
</dbReference>
<gene>
    <name evidence="3" type="ORF">OIN59_03480</name>
</gene>
<dbReference type="EMBL" id="JAPCKI010000002">
    <property type="protein sequence ID" value="MDD2176480.1"/>
    <property type="molecule type" value="Genomic_DNA"/>
</dbReference>
<reference evidence="3" key="1">
    <citation type="submission" date="2022-10" db="EMBL/GenBank/DDBJ databases">
        <title>Description of microaerobic benzene degrading bacteria.</title>
        <authorList>
            <person name="Bedics A."/>
            <person name="Tancsics A."/>
            <person name="Banerjee S."/>
        </authorList>
    </citation>
    <scope>NUCLEOTIDE SEQUENCE</scope>
    <source>
        <strain evidence="3">D2M1</strain>
    </source>
</reference>
<accession>A0ABT5RS06</accession>
<feature type="compositionally biased region" description="Polar residues" evidence="1">
    <location>
        <begin position="9"/>
        <end position="24"/>
    </location>
</feature>
<feature type="domain" description="CobQ/CobB/MinD/ParA nucleotide binding" evidence="2">
    <location>
        <begin position="38"/>
        <end position="221"/>
    </location>
</feature>
<proteinExistence type="predicted"/>
<organism evidence="3 4">
    <name type="scientific">Acidovorax benzenivorans</name>
    <dbReference type="NCBI Taxonomy" id="2987520"/>
    <lineage>
        <taxon>Bacteria</taxon>
        <taxon>Pseudomonadati</taxon>
        <taxon>Pseudomonadota</taxon>
        <taxon>Betaproteobacteria</taxon>
        <taxon>Burkholderiales</taxon>
        <taxon>Comamonadaceae</taxon>
        <taxon>Acidovorax</taxon>
    </lineage>
</organism>
<protein>
    <submittedName>
        <fullName evidence="3">AAA family ATPase</fullName>
    </submittedName>
</protein>
<dbReference type="InterPro" id="IPR002586">
    <property type="entry name" value="CobQ/CobB/MinD/ParA_Nub-bd_dom"/>
</dbReference>
<evidence type="ECO:0000313" key="3">
    <source>
        <dbReference type="EMBL" id="MDD2176480.1"/>
    </source>
</evidence>
<dbReference type="InterPro" id="IPR027417">
    <property type="entry name" value="P-loop_NTPase"/>
</dbReference>
<keyword evidence="4" id="KW-1185">Reference proteome</keyword>
<evidence type="ECO:0000259" key="2">
    <source>
        <dbReference type="Pfam" id="PF01656"/>
    </source>
</evidence>